<dbReference type="GO" id="GO:0052851">
    <property type="term" value="F:ferric-chelate reductase (NADPH) activity"/>
    <property type="evidence" value="ECO:0007669"/>
    <property type="project" value="TreeGrafter"/>
</dbReference>
<evidence type="ECO:0000259" key="2">
    <source>
        <dbReference type="Pfam" id="PF03807"/>
    </source>
</evidence>
<dbReference type="Pfam" id="PF03807">
    <property type="entry name" value="F420_oxidored"/>
    <property type="match status" value="1"/>
</dbReference>
<dbReference type="GO" id="GO:0016651">
    <property type="term" value="F:oxidoreductase activity, acting on NAD(P)H"/>
    <property type="evidence" value="ECO:0007669"/>
    <property type="project" value="InterPro"/>
</dbReference>
<keyword evidence="1" id="KW-0560">Oxidoreductase</keyword>
<gene>
    <name evidence="3" type="ORF">MP3633_0357</name>
</gene>
<organism evidence="3 4">
    <name type="scientific">Marinomonas primoryensis</name>
    <dbReference type="NCBI Taxonomy" id="178399"/>
    <lineage>
        <taxon>Bacteria</taxon>
        <taxon>Pseudomonadati</taxon>
        <taxon>Pseudomonadota</taxon>
        <taxon>Gammaproteobacteria</taxon>
        <taxon>Oceanospirillales</taxon>
        <taxon>Oceanospirillaceae</taxon>
        <taxon>Marinomonas</taxon>
    </lineage>
</organism>
<dbReference type="PANTHER" id="PTHR14239">
    <property type="entry name" value="DUDULIN-RELATED"/>
    <property type="match status" value="1"/>
</dbReference>
<evidence type="ECO:0000313" key="3">
    <source>
        <dbReference type="EMBL" id="QKK79095.1"/>
    </source>
</evidence>
<dbReference type="GO" id="GO:0050661">
    <property type="term" value="F:NADP binding"/>
    <property type="evidence" value="ECO:0007669"/>
    <property type="project" value="InterPro"/>
</dbReference>
<dbReference type="InterPro" id="IPR051267">
    <property type="entry name" value="STEAP_metalloreductase"/>
</dbReference>
<dbReference type="GO" id="GO:0015677">
    <property type="term" value="P:copper ion import"/>
    <property type="evidence" value="ECO:0007669"/>
    <property type="project" value="TreeGrafter"/>
</dbReference>
<name>A0A859CSD2_9GAMM</name>
<evidence type="ECO:0000256" key="1">
    <source>
        <dbReference type="ARBA" id="ARBA00023002"/>
    </source>
</evidence>
<dbReference type="InterPro" id="IPR010185">
    <property type="entry name" value="NpdG"/>
</dbReference>
<dbReference type="SUPFAM" id="SSF51735">
    <property type="entry name" value="NAD(P)-binding Rossmann-fold domains"/>
    <property type="match status" value="1"/>
</dbReference>
<feature type="domain" description="Pyrroline-5-carboxylate reductase catalytic N-terminal" evidence="2">
    <location>
        <begin position="7"/>
        <end position="109"/>
    </location>
</feature>
<dbReference type="RefSeq" id="WP_176334222.1">
    <property type="nucleotide sequence ID" value="NZ_BAAAEF010000015.1"/>
</dbReference>
<reference evidence="3 4" key="1">
    <citation type="submission" date="2020-06" db="EMBL/GenBank/DDBJ databases">
        <authorList>
            <person name="Voronona O.L."/>
            <person name="Aksenova E.I."/>
            <person name="Kunda M.S."/>
            <person name="Semenov A.N."/>
            <person name="Ryzhova N."/>
        </authorList>
    </citation>
    <scope>NUCLEOTIDE SEQUENCE [LARGE SCALE GENOMIC DNA]</scope>
    <source>
        <strain evidence="3 4">MPKMM3633</strain>
    </source>
</reference>
<protein>
    <submittedName>
        <fullName evidence="3">NADPH-dependent F420 reductase</fullName>
    </submittedName>
</protein>
<dbReference type="GO" id="GO:0006740">
    <property type="term" value="P:NADPH regeneration"/>
    <property type="evidence" value="ECO:0007669"/>
    <property type="project" value="InterPro"/>
</dbReference>
<dbReference type="InterPro" id="IPR028939">
    <property type="entry name" value="P5C_Rdtase_cat_N"/>
</dbReference>
<dbReference type="Proteomes" id="UP000509371">
    <property type="component" value="Chromosome"/>
</dbReference>
<dbReference type="KEGG" id="mpri:MP3633_0357"/>
<dbReference type="InterPro" id="IPR036291">
    <property type="entry name" value="NAD(P)-bd_dom_sf"/>
</dbReference>
<dbReference type="NCBIfam" id="TIGR01915">
    <property type="entry name" value="npdG"/>
    <property type="match status" value="1"/>
</dbReference>
<dbReference type="AlphaFoldDB" id="A0A859CSD2"/>
<dbReference type="Gene3D" id="3.40.50.720">
    <property type="entry name" value="NAD(P)-binding Rossmann-like Domain"/>
    <property type="match status" value="1"/>
</dbReference>
<dbReference type="PANTHER" id="PTHR14239:SF0">
    <property type="entry name" value="F420-DEPENDENT NADP REDUCTASE"/>
    <property type="match status" value="1"/>
</dbReference>
<accession>A0A859CSD2</accession>
<dbReference type="GO" id="GO:0005886">
    <property type="term" value="C:plasma membrane"/>
    <property type="evidence" value="ECO:0007669"/>
    <property type="project" value="TreeGrafter"/>
</dbReference>
<dbReference type="GO" id="GO:0070967">
    <property type="term" value="F:coenzyme F420 binding"/>
    <property type="evidence" value="ECO:0007669"/>
    <property type="project" value="InterPro"/>
</dbReference>
<evidence type="ECO:0000313" key="4">
    <source>
        <dbReference type="Proteomes" id="UP000509371"/>
    </source>
</evidence>
<dbReference type="EMBL" id="CP054301">
    <property type="protein sequence ID" value="QKK79095.1"/>
    <property type="molecule type" value="Genomic_DNA"/>
</dbReference>
<proteinExistence type="predicted"/>
<sequence length="230" mass="23715">MNDATNKVAIIGGTGPQGKGLALRLAQAGVSVVLGSRDPAKAQETALQLVSTLAELDCQADITGMSMEDATNAADSLVILSVPYAGHDATLTKLAPLLVGKVLVDIVVPLAPGNPKAVVMPEAGSVTESAQLLLGDAIPVVGALHNVSAITLNDLSRSINCDILVCGNDLNAKKQVMALIEKMGTKAYNAGLAESARCIEALTPILIRLNISKDVPFSHAGIRICPPDEH</sequence>
<dbReference type="GO" id="GO:0008823">
    <property type="term" value="F:cupric reductase (NADH) activity"/>
    <property type="evidence" value="ECO:0007669"/>
    <property type="project" value="TreeGrafter"/>
</dbReference>